<evidence type="ECO:0000256" key="5">
    <source>
        <dbReference type="ARBA" id="ARBA00022801"/>
    </source>
</evidence>
<keyword evidence="3 7" id="KW-0645">Protease</keyword>
<keyword evidence="4 7" id="KW-0833">Ubl conjugation pathway</keyword>
<evidence type="ECO:0000256" key="4">
    <source>
        <dbReference type="ARBA" id="ARBA00022786"/>
    </source>
</evidence>
<name>A0A7L0KCV5_CHATO</name>
<gene>
    <name evidence="10" type="primary">Mindy1</name>
    <name evidence="10" type="ORF">CHATOR_R08667</name>
</gene>
<dbReference type="InterPro" id="IPR033979">
    <property type="entry name" value="MINDY_domain"/>
</dbReference>
<comment type="caution">
    <text evidence="10">The sequence shown here is derived from an EMBL/GenBank/DDBJ whole genome shotgun (WGS) entry which is preliminary data.</text>
</comment>
<feature type="compositionally biased region" description="Basic and acidic residues" evidence="8">
    <location>
        <begin position="75"/>
        <end position="96"/>
    </location>
</feature>
<comment type="function">
    <text evidence="7">Hydrolase that can specifically remove 'Lys-48'-linked conjugated ubiquitin from proteins. Has exodeubiquitinase activity and has a preference for long polyubiquitin chains. May play a regulatory role at the level of protein turnover.</text>
</comment>
<reference evidence="10 11" key="1">
    <citation type="submission" date="2019-09" db="EMBL/GenBank/DDBJ databases">
        <title>Bird 10,000 Genomes (B10K) Project - Family phase.</title>
        <authorList>
            <person name="Zhang G."/>
        </authorList>
    </citation>
    <scope>NUCLEOTIDE SEQUENCE [LARGE SCALE GENOMIC DNA]</scope>
    <source>
        <strain evidence="10">B10K-DU-011-36</strain>
        <tissue evidence="10">Muscle</tissue>
    </source>
</reference>
<keyword evidence="11" id="KW-1185">Reference proteome</keyword>
<accession>A0A7L0KCV5</accession>
<feature type="non-terminal residue" evidence="10">
    <location>
        <position position="484"/>
    </location>
</feature>
<dbReference type="GO" id="GO:0071944">
    <property type="term" value="C:cell periphery"/>
    <property type="evidence" value="ECO:0007669"/>
    <property type="project" value="TreeGrafter"/>
</dbReference>
<evidence type="ECO:0000259" key="9">
    <source>
        <dbReference type="Pfam" id="PF04424"/>
    </source>
</evidence>
<evidence type="ECO:0000256" key="2">
    <source>
        <dbReference type="ARBA" id="ARBA00006616"/>
    </source>
</evidence>
<organism evidence="10 11">
    <name type="scientific">Chauna torquata</name>
    <name type="common">Southern screamer</name>
    <dbReference type="NCBI Taxonomy" id="30388"/>
    <lineage>
        <taxon>Eukaryota</taxon>
        <taxon>Metazoa</taxon>
        <taxon>Chordata</taxon>
        <taxon>Craniata</taxon>
        <taxon>Vertebrata</taxon>
        <taxon>Euteleostomi</taxon>
        <taxon>Archelosauria</taxon>
        <taxon>Archosauria</taxon>
        <taxon>Dinosauria</taxon>
        <taxon>Saurischia</taxon>
        <taxon>Theropoda</taxon>
        <taxon>Coelurosauria</taxon>
        <taxon>Aves</taxon>
        <taxon>Neognathae</taxon>
        <taxon>Galloanserae</taxon>
        <taxon>Anseriformes</taxon>
        <taxon>Anhimidae</taxon>
        <taxon>Chauna</taxon>
    </lineage>
</organism>
<dbReference type="GO" id="GO:0036435">
    <property type="term" value="F:K48-linked polyubiquitin modification-dependent protein binding"/>
    <property type="evidence" value="ECO:0007669"/>
    <property type="project" value="UniProtKB-UniRule"/>
</dbReference>
<evidence type="ECO:0000256" key="8">
    <source>
        <dbReference type="SAM" id="MobiDB-lite"/>
    </source>
</evidence>
<dbReference type="AlphaFoldDB" id="A0A7L0KCV5"/>
<dbReference type="GO" id="GO:0006508">
    <property type="term" value="P:proteolysis"/>
    <property type="evidence" value="ECO:0007669"/>
    <property type="project" value="UniProtKB-KW"/>
</dbReference>
<evidence type="ECO:0000313" key="11">
    <source>
        <dbReference type="Proteomes" id="UP000537522"/>
    </source>
</evidence>
<feature type="non-terminal residue" evidence="10">
    <location>
        <position position="1"/>
    </location>
</feature>
<feature type="compositionally biased region" description="Low complexity" evidence="8">
    <location>
        <begin position="440"/>
        <end position="450"/>
    </location>
</feature>
<evidence type="ECO:0000256" key="6">
    <source>
        <dbReference type="ARBA" id="ARBA00022807"/>
    </source>
</evidence>
<dbReference type="EC" id="3.4.19.12" evidence="7"/>
<dbReference type="GO" id="GO:0005829">
    <property type="term" value="C:cytosol"/>
    <property type="evidence" value="ECO:0007669"/>
    <property type="project" value="TreeGrafter"/>
</dbReference>
<dbReference type="PANTHER" id="PTHR18063:SF7">
    <property type="entry name" value="UBIQUITIN CARBOXYL-TERMINAL HYDROLASE MINDY-1"/>
    <property type="match status" value="1"/>
</dbReference>
<dbReference type="GO" id="GO:0016807">
    <property type="term" value="F:cysteine-type carboxypeptidase activity"/>
    <property type="evidence" value="ECO:0007669"/>
    <property type="project" value="TreeGrafter"/>
</dbReference>
<evidence type="ECO:0000256" key="7">
    <source>
        <dbReference type="RuleBase" id="RU367139"/>
    </source>
</evidence>
<dbReference type="Proteomes" id="UP000537522">
    <property type="component" value="Unassembled WGS sequence"/>
</dbReference>
<dbReference type="PANTHER" id="PTHR18063">
    <property type="entry name" value="NF-E2 INDUCIBLE PROTEIN"/>
    <property type="match status" value="1"/>
</dbReference>
<keyword evidence="5 7" id="KW-0378">Hydrolase</keyword>
<keyword evidence="6 7" id="KW-0788">Thiol protease</keyword>
<dbReference type="GO" id="GO:0071108">
    <property type="term" value="P:protein K48-linked deubiquitination"/>
    <property type="evidence" value="ECO:0007669"/>
    <property type="project" value="TreeGrafter"/>
</dbReference>
<dbReference type="GO" id="GO:0140934">
    <property type="term" value="F:histone deubiquitinase activity"/>
    <property type="evidence" value="ECO:0007669"/>
    <property type="project" value="UniProtKB-UniRule"/>
</dbReference>
<feature type="region of interest" description="Disordered" evidence="8">
    <location>
        <begin position="440"/>
        <end position="484"/>
    </location>
</feature>
<dbReference type="EMBL" id="VXAL01014903">
    <property type="protein sequence ID" value="NXK53512.1"/>
    <property type="molecule type" value="Genomic_DNA"/>
</dbReference>
<dbReference type="GO" id="GO:0004843">
    <property type="term" value="F:cysteine-type deubiquitinase activity"/>
    <property type="evidence" value="ECO:0007669"/>
    <property type="project" value="UniProtKB-UniRule"/>
</dbReference>
<comment type="catalytic activity">
    <reaction evidence="1 7">
        <text>Thiol-dependent hydrolysis of ester, thioester, amide, peptide and isopeptide bonds formed by the C-terminal Gly of ubiquitin (a 76-residue protein attached to proteins as an intracellular targeting signal).</text>
        <dbReference type="EC" id="3.4.19.12"/>
    </reaction>
</comment>
<evidence type="ECO:0000256" key="1">
    <source>
        <dbReference type="ARBA" id="ARBA00000707"/>
    </source>
</evidence>
<proteinExistence type="inferred from homology"/>
<evidence type="ECO:0000313" key="10">
    <source>
        <dbReference type="EMBL" id="NXK53512.1"/>
    </source>
</evidence>
<feature type="domain" description="MINDY deubiquitinase" evidence="9">
    <location>
        <begin position="137"/>
        <end position="388"/>
    </location>
</feature>
<sequence>MELQPKQGGMLLTTGDGAECQGTSSELCQLPWDAGEAGRGQDVPAASQERREVGGQGQAPQPGEEDVPGPSTEKAPSEHQESEESHQESEESKGQDAQEGLPALGESDTSPGGASQPAAEPPSTRSPTRKLEPEPDFYCVKWITWKGERTPIITQSENGPCPLLAIMNILFLQWKVKLPLQKEVVTSDELMAHLGDCILSIKPQEKSEGLQLNFQQNINDTMMVLPKLSTGLDVNVRFTGVSDFEYTPECIVFDLLNVPLYHGWLVDPQSPEVVQAVGKLSYNQLVEKIITCKHSSDSNLVTEGLIAEQFLESTASQLTYHGLCELMATVKEEELSVFFRNNHFSTMIKHKGHLYLLVTDQGFLQEERVVWESLHNVDGDSCFCDTDFHLSHALGKEAAAVAPPEQRQVDQDYMIALSLQQQQGQGPCMLSDLELARQLQQEEYQQQQQPRPAPVPAPVRAQPGGRPAVERRQRQKQDSDCTLL</sequence>
<evidence type="ECO:0000256" key="3">
    <source>
        <dbReference type="ARBA" id="ARBA00022670"/>
    </source>
</evidence>
<dbReference type="Pfam" id="PF04424">
    <property type="entry name" value="MINDY_DUB"/>
    <property type="match status" value="1"/>
</dbReference>
<dbReference type="GO" id="GO:1990380">
    <property type="term" value="F:K48-linked deubiquitinase activity"/>
    <property type="evidence" value="ECO:0007669"/>
    <property type="project" value="UniProtKB-UniRule"/>
</dbReference>
<protein>
    <recommendedName>
        <fullName evidence="7">Ubiquitin carboxyl-terminal hydrolase</fullName>
        <ecNumber evidence="7">3.4.19.12</ecNumber>
    </recommendedName>
</protein>
<feature type="region of interest" description="Disordered" evidence="8">
    <location>
        <begin position="1"/>
        <end position="132"/>
    </location>
</feature>
<dbReference type="InterPro" id="IPR007518">
    <property type="entry name" value="MINDY"/>
</dbReference>
<comment type="similarity">
    <text evidence="2 7">Belongs to the MINDY deubiquitinase family. FAM63 subfamily.</text>
</comment>
<feature type="compositionally biased region" description="Basic and acidic residues" evidence="8">
    <location>
        <begin position="468"/>
        <end position="484"/>
    </location>
</feature>